<dbReference type="EMBL" id="CP126084">
    <property type="protein sequence ID" value="WHX48285.1"/>
    <property type="molecule type" value="Genomic_DNA"/>
</dbReference>
<feature type="transmembrane region" description="Helical" evidence="1">
    <location>
        <begin position="84"/>
        <end position="101"/>
    </location>
</feature>
<proteinExistence type="predicted"/>
<sequence>MDVSGFFRVEATPDFAVYSPSHWVVLGLLLLLIVALFACRGRIRSSVLAVKVIRYGLLGVLVLTEIALNLWYVLAGQWDIKDTLPLELCSVSLLLSIVMLLTGSRLLYQILFFAGIGGALQAWLTPSLDFGYPHFRFFHFFIAHGAIILASLYMTWIEQYRPTWRSIGWAMLFLNVLALAVGTLNVAIDANYMFLRSKPSTPSILDLFGPYPYYLLAEEIIALTMFIVMYALFFWIPEWLRRVTGQPKDRGEAMSD</sequence>
<dbReference type="KEGG" id="pwn:QNH46_19610"/>
<protein>
    <submittedName>
        <fullName evidence="2">TIGR02206 family membrane protein</fullName>
    </submittedName>
</protein>
<keyword evidence="1" id="KW-1133">Transmembrane helix</keyword>
<dbReference type="Proteomes" id="UP001177943">
    <property type="component" value="Chromosome"/>
</dbReference>
<feature type="transmembrane region" description="Helical" evidence="1">
    <location>
        <begin position="20"/>
        <end position="40"/>
    </location>
</feature>
<dbReference type="AlphaFoldDB" id="A0AA95I1Z1"/>
<gene>
    <name evidence="2" type="ORF">QNH46_19610</name>
</gene>
<organism evidence="2 3">
    <name type="scientific">Paenibacillus woosongensis</name>
    <dbReference type="NCBI Taxonomy" id="307580"/>
    <lineage>
        <taxon>Bacteria</taxon>
        <taxon>Bacillati</taxon>
        <taxon>Bacillota</taxon>
        <taxon>Bacilli</taxon>
        <taxon>Bacillales</taxon>
        <taxon>Paenibacillaceae</taxon>
        <taxon>Paenibacillus</taxon>
    </lineage>
</organism>
<dbReference type="NCBIfam" id="TIGR02206">
    <property type="entry name" value="intg_mem_TP0381"/>
    <property type="match status" value="1"/>
</dbReference>
<name>A0AA95I1Z1_9BACL</name>
<feature type="transmembrane region" description="Helical" evidence="1">
    <location>
        <begin position="137"/>
        <end position="157"/>
    </location>
</feature>
<evidence type="ECO:0000313" key="3">
    <source>
        <dbReference type="Proteomes" id="UP001177943"/>
    </source>
</evidence>
<keyword evidence="1" id="KW-0472">Membrane</keyword>
<feature type="transmembrane region" description="Helical" evidence="1">
    <location>
        <begin position="213"/>
        <end position="236"/>
    </location>
</feature>
<evidence type="ECO:0000256" key="1">
    <source>
        <dbReference type="SAM" id="Phobius"/>
    </source>
</evidence>
<dbReference type="RefSeq" id="WP_283925710.1">
    <property type="nucleotide sequence ID" value="NZ_CP126084.1"/>
</dbReference>
<accession>A0AA95I1Z1</accession>
<dbReference type="InterPro" id="IPR011737">
    <property type="entry name" value="CHP02206_TP0381"/>
</dbReference>
<keyword evidence="1" id="KW-0812">Transmembrane</keyword>
<dbReference type="Pfam" id="PF14808">
    <property type="entry name" value="TMEM164"/>
    <property type="match status" value="1"/>
</dbReference>
<feature type="transmembrane region" description="Helical" evidence="1">
    <location>
        <begin position="52"/>
        <end position="72"/>
    </location>
</feature>
<feature type="transmembrane region" description="Helical" evidence="1">
    <location>
        <begin position="106"/>
        <end position="125"/>
    </location>
</feature>
<feature type="transmembrane region" description="Helical" evidence="1">
    <location>
        <begin position="169"/>
        <end position="193"/>
    </location>
</feature>
<evidence type="ECO:0000313" key="2">
    <source>
        <dbReference type="EMBL" id="WHX48285.1"/>
    </source>
</evidence>
<reference evidence="2" key="1">
    <citation type="submission" date="2023-05" db="EMBL/GenBank/DDBJ databases">
        <title>Comparative genomics of Bacillaceae isolates and their secondary metabolite potential.</title>
        <authorList>
            <person name="Song L."/>
            <person name="Nielsen L.J."/>
            <person name="Mohite O."/>
            <person name="Xu X."/>
            <person name="Weber T."/>
            <person name="Kovacs A.T."/>
        </authorList>
    </citation>
    <scope>NUCLEOTIDE SEQUENCE</scope>
    <source>
        <strain evidence="2">B2_4</strain>
    </source>
</reference>